<dbReference type="Proteomes" id="UP000053477">
    <property type="component" value="Unassembled WGS sequence"/>
</dbReference>
<evidence type="ECO:0000313" key="3">
    <source>
        <dbReference type="Proteomes" id="UP000053477"/>
    </source>
</evidence>
<reference evidence="2 3" key="1">
    <citation type="submission" date="2015-04" db="EMBL/GenBank/DDBJ databases">
        <title>Complete genome sequence of Schizopora paradoxa KUC8140, a cosmopolitan wood degrader in East Asia.</title>
        <authorList>
            <consortium name="DOE Joint Genome Institute"/>
            <person name="Min B."/>
            <person name="Park H."/>
            <person name="Jang Y."/>
            <person name="Kim J.-J."/>
            <person name="Kim K.H."/>
            <person name="Pangilinan J."/>
            <person name="Lipzen A."/>
            <person name="Riley R."/>
            <person name="Grigoriev I.V."/>
            <person name="Spatafora J.W."/>
            <person name="Choi I.-G."/>
        </authorList>
    </citation>
    <scope>NUCLEOTIDE SEQUENCE [LARGE SCALE GENOMIC DNA]</scope>
    <source>
        <strain evidence="2 3">KUC8140</strain>
    </source>
</reference>
<evidence type="ECO:0000313" key="2">
    <source>
        <dbReference type="EMBL" id="KLO07380.1"/>
    </source>
</evidence>
<dbReference type="EMBL" id="KQ086142">
    <property type="protein sequence ID" value="KLO07380.1"/>
    <property type="molecule type" value="Genomic_DNA"/>
</dbReference>
<keyword evidence="3" id="KW-1185">Reference proteome</keyword>
<organism evidence="2 3">
    <name type="scientific">Schizopora paradoxa</name>
    <dbReference type="NCBI Taxonomy" id="27342"/>
    <lineage>
        <taxon>Eukaryota</taxon>
        <taxon>Fungi</taxon>
        <taxon>Dikarya</taxon>
        <taxon>Basidiomycota</taxon>
        <taxon>Agaricomycotina</taxon>
        <taxon>Agaricomycetes</taxon>
        <taxon>Hymenochaetales</taxon>
        <taxon>Schizoporaceae</taxon>
        <taxon>Schizopora</taxon>
    </lineage>
</organism>
<dbReference type="InParanoid" id="A0A0H2R6D5"/>
<gene>
    <name evidence="2" type="ORF">SCHPADRAFT_945318</name>
</gene>
<evidence type="ECO:0000256" key="1">
    <source>
        <dbReference type="SAM" id="MobiDB-lite"/>
    </source>
</evidence>
<accession>A0A0H2R6D5</accession>
<proteinExistence type="predicted"/>
<feature type="region of interest" description="Disordered" evidence="1">
    <location>
        <begin position="1"/>
        <end position="20"/>
    </location>
</feature>
<sequence>MFTPSLGHIPAPQASRPTPPALFGLYDCEPATPKTRHPEETDFLYYMSPNNLTREGWFMTPLTEEEHQESRAADKNTLQSLHYKWNRRGDVTLQKNKGDAMLAAMSDGTLCLKRAQYPVMTVKHAMPLKQGTLFQLLEKELGKGAVNLDRVADPIVDHVPSSCCSQKINEEFFPSNRLEEFYLPFAHSDYEPNLKLECTFHPPRTVSPLQMDMFGFGRHVCEVGSSRTVWLFWPLSQRNLERISQMEDRDYATVDQLAELEEGFWLYLAHNKNKTNMFFIPPYFAFMTIARAKYMYVSCRAFPADISSSRWTQWMATELDLLRKGHVLSPHTDAPTALAAFKSIIKTFAGSERAQIDYPSGLSGYLESVIEEVENVEKSFDSRLAVAQ</sequence>
<protein>
    <submittedName>
        <fullName evidence="2">Uncharacterized protein</fullName>
    </submittedName>
</protein>
<name>A0A0H2R6D5_9AGAM</name>
<dbReference type="AlphaFoldDB" id="A0A0H2R6D5"/>